<evidence type="ECO:0000256" key="2">
    <source>
        <dbReference type="ARBA" id="ARBA00012513"/>
    </source>
</evidence>
<keyword evidence="4" id="KW-0808">Transferase</keyword>
<gene>
    <name evidence="13" type="primary">WNK1</name>
</gene>
<feature type="compositionally biased region" description="Low complexity" evidence="10">
    <location>
        <begin position="1431"/>
        <end position="1455"/>
    </location>
</feature>
<keyword evidence="12" id="KW-1185">Reference proteome</keyword>
<dbReference type="InterPro" id="IPR024678">
    <property type="entry name" value="Kinase_OSR1/WNK_CCT"/>
</dbReference>
<feature type="region of interest" description="Disordered" evidence="10">
    <location>
        <begin position="1724"/>
        <end position="1747"/>
    </location>
</feature>
<feature type="compositionally biased region" description="Low complexity" evidence="10">
    <location>
        <begin position="1052"/>
        <end position="1079"/>
    </location>
</feature>
<organism evidence="12 13">
    <name type="scientific">Balaenoptera acutorostrata</name>
    <name type="common">Common minke whale</name>
    <name type="synonym">Balaena rostrata</name>
    <dbReference type="NCBI Taxonomy" id="9767"/>
    <lineage>
        <taxon>Eukaryota</taxon>
        <taxon>Metazoa</taxon>
        <taxon>Chordata</taxon>
        <taxon>Craniata</taxon>
        <taxon>Vertebrata</taxon>
        <taxon>Euteleostomi</taxon>
        <taxon>Mammalia</taxon>
        <taxon>Eutheria</taxon>
        <taxon>Laurasiatheria</taxon>
        <taxon>Artiodactyla</taxon>
        <taxon>Whippomorpha</taxon>
        <taxon>Cetacea</taxon>
        <taxon>Mysticeti</taxon>
        <taxon>Balaenopteridae</taxon>
        <taxon>Balaenoptera</taxon>
    </lineage>
</organism>
<protein>
    <recommendedName>
        <fullName evidence="2">non-specific serine/threonine protein kinase</fullName>
        <ecNumber evidence="2">2.7.11.1</ecNumber>
    </recommendedName>
</protein>
<dbReference type="InterPro" id="IPR056865">
    <property type="entry name" value="CCTL2_WNK"/>
</dbReference>
<feature type="region of interest" description="Disordered" evidence="10">
    <location>
        <begin position="2511"/>
        <end position="2591"/>
    </location>
</feature>
<accession>A0ABM3UGE9</accession>
<dbReference type="RefSeq" id="XP_057413431.1">
    <property type="nucleotide sequence ID" value="XM_057557448.1"/>
</dbReference>
<keyword evidence="3" id="KW-0723">Serine/threonine-protein kinase</keyword>
<keyword evidence="7" id="KW-0067">ATP-binding</keyword>
<evidence type="ECO:0000256" key="4">
    <source>
        <dbReference type="ARBA" id="ARBA00022679"/>
    </source>
</evidence>
<dbReference type="InterPro" id="IPR000719">
    <property type="entry name" value="Prot_kinase_dom"/>
</dbReference>
<evidence type="ECO:0000256" key="1">
    <source>
        <dbReference type="ARBA" id="ARBA00001946"/>
    </source>
</evidence>
<evidence type="ECO:0000313" key="12">
    <source>
        <dbReference type="Proteomes" id="UP001652580"/>
    </source>
</evidence>
<evidence type="ECO:0000256" key="7">
    <source>
        <dbReference type="ARBA" id="ARBA00022840"/>
    </source>
</evidence>
<feature type="region of interest" description="Disordered" evidence="10">
    <location>
        <begin position="2402"/>
        <end position="2467"/>
    </location>
</feature>
<dbReference type="Gene3D" id="1.10.510.10">
    <property type="entry name" value="Transferase(Phosphotransferase) domain 1"/>
    <property type="match status" value="1"/>
</dbReference>
<feature type="compositionally biased region" description="Polar residues" evidence="10">
    <location>
        <begin position="2549"/>
        <end position="2579"/>
    </location>
</feature>
<feature type="compositionally biased region" description="Polar residues" evidence="10">
    <location>
        <begin position="874"/>
        <end position="885"/>
    </location>
</feature>
<feature type="compositionally biased region" description="Low complexity" evidence="10">
    <location>
        <begin position="2533"/>
        <end position="2547"/>
    </location>
</feature>
<feature type="compositionally biased region" description="Polar residues" evidence="10">
    <location>
        <begin position="2432"/>
        <end position="2457"/>
    </location>
</feature>
<feature type="compositionally biased region" description="Pro residues" evidence="10">
    <location>
        <begin position="2155"/>
        <end position="2165"/>
    </location>
</feature>
<feature type="compositionally biased region" description="Basic and acidic residues" evidence="10">
    <location>
        <begin position="2271"/>
        <end position="2287"/>
    </location>
</feature>
<dbReference type="PANTHER" id="PTHR13902">
    <property type="entry name" value="SERINE/THREONINE-PROTEIN KINASE WNK WITH NO LYSINE -RELATED"/>
    <property type="match status" value="1"/>
</dbReference>
<comment type="cofactor">
    <cofactor evidence="1">
        <name>Mg(2+)</name>
        <dbReference type="ChEBI" id="CHEBI:18420"/>
    </cofactor>
</comment>
<comment type="catalytic activity">
    <reaction evidence="8">
        <text>L-threonyl-[protein] + ATP = O-phospho-L-threonyl-[protein] + ADP + H(+)</text>
        <dbReference type="Rhea" id="RHEA:46608"/>
        <dbReference type="Rhea" id="RHEA-COMP:11060"/>
        <dbReference type="Rhea" id="RHEA-COMP:11605"/>
        <dbReference type="ChEBI" id="CHEBI:15378"/>
        <dbReference type="ChEBI" id="CHEBI:30013"/>
        <dbReference type="ChEBI" id="CHEBI:30616"/>
        <dbReference type="ChEBI" id="CHEBI:61977"/>
        <dbReference type="ChEBI" id="CHEBI:456216"/>
        <dbReference type="EC" id="2.7.11.1"/>
    </reaction>
</comment>
<feature type="compositionally biased region" description="Polar residues" evidence="10">
    <location>
        <begin position="2334"/>
        <end position="2343"/>
    </location>
</feature>
<feature type="compositionally biased region" description="Basic residues" evidence="10">
    <location>
        <begin position="2520"/>
        <end position="2532"/>
    </location>
</feature>
<dbReference type="SUPFAM" id="SSF56112">
    <property type="entry name" value="Protein kinase-like (PK-like)"/>
    <property type="match status" value="1"/>
</dbReference>
<feature type="region of interest" description="Disordered" evidence="10">
    <location>
        <begin position="2269"/>
        <end position="2348"/>
    </location>
</feature>
<dbReference type="GeneID" id="103013117"/>
<name>A0ABM3UGE9_BALAC</name>
<feature type="compositionally biased region" description="Basic and acidic residues" evidence="10">
    <location>
        <begin position="50"/>
        <end position="66"/>
    </location>
</feature>
<dbReference type="PROSITE" id="PS50011">
    <property type="entry name" value="PROTEIN_KINASE_DOM"/>
    <property type="match status" value="1"/>
</dbReference>
<evidence type="ECO:0000256" key="8">
    <source>
        <dbReference type="ARBA" id="ARBA00047899"/>
    </source>
</evidence>
<reference evidence="13" key="1">
    <citation type="submission" date="2025-08" db="UniProtKB">
        <authorList>
            <consortium name="RefSeq"/>
        </authorList>
    </citation>
    <scope>IDENTIFICATION</scope>
</reference>
<dbReference type="Gene3D" id="3.30.200.20">
    <property type="entry name" value="Phosphorylase Kinase, domain 1"/>
    <property type="match status" value="1"/>
</dbReference>
<feature type="region of interest" description="Disordered" evidence="10">
    <location>
        <begin position="93"/>
        <end position="203"/>
    </location>
</feature>
<feature type="compositionally biased region" description="Low complexity" evidence="10">
    <location>
        <begin position="2290"/>
        <end position="2308"/>
    </location>
</feature>
<dbReference type="Proteomes" id="UP001652580">
    <property type="component" value="Chromosome 11"/>
</dbReference>
<evidence type="ECO:0000259" key="11">
    <source>
        <dbReference type="PROSITE" id="PS50011"/>
    </source>
</evidence>
<evidence type="ECO:0000256" key="5">
    <source>
        <dbReference type="ARBA" id="ARBA00022741"/>
    </source>
</evidence>
<feature type="compositionally biased region" description="Basic residues" evidence="10">
    <location>
        <begin position="1507"/>
        <end position="1528"/>
    </location>
</feature>
<feature type="compositionally biased region" description="Polar residues" evidence="10">
    <location>
        <begin position="1169"/>
        <end position="1184"/>
    </location>
</feature>
<feature type="compositionally biased region" description="Low complexity" evidence="10">
    <location>
        <begin position="589"/>
        <end position="626"/>
    </location>
</feature>
<feature type="compositionally biased region" description="Low complexity" evidence="10">
    <location>
        <begin position="40"/>
        <end position="49"/>
    </location>
</feature>
<feature type="region of interest" description="Disordered" evidence="10">
    <location>
        <begin position="2141"/>
        <end position="2192"/>
    </location>
</feature>
<feature type="compositionally biased region" description="Polar residues" evidence="10">
    <location>
        <begin position="1489"/>
        <end position="1499"/>
    </location>
</feature>
<dbReference type="Pfam" id="PF00069">
    <property type="entry name" value="Pkinase"/>
    <property type="match status" value="1"/>
</dbReference>
<proteinExistence type="predicted"/>
<dbReference type="Gene3D" id="3.10.20.90">
    <property type="entry name" value="Phosphatidylinositol 3-kinase Catalytic Subunit, Chain A, domain 1"/>
    <property type="match status" value="2"/>
</dbReference>
<feature type="region of interest" description="Disordered" evidence="10">
    <location>
        <begin position="1430"/>
        <end position="1528"/>
    </location>
</feature>
<dbReference type="EC" id="2.7.11.1" evidence="2"/>
<feature type="domain" description="Protein kinase" evidence="11">
    <location>
        <begin position="221"/>
        <end position="479"/>
    </location>
</feature>
<feature type="region of interest" description="Disordered" evidence="10">
    <location>
        <begin position="874"/>
        <end position="896"/>
    </location>
</feature>
<evidence type="ECO:0000313" key="13">
    <source>
        <dbReference type="RefSeq" id="XP_057413431.1"/>
    </source>
</evidence>
<comment type="catalytic activity">
    <reaction evidence="9">
        <text>L-seryl-[protein] + ATP = O-phospho-L-seryl-[protein] + ADP + H(+)</text>
        <dbReference type="Rhea" id="RHEA:17989"/>
        <dbReference type="Rhea" id="RHEA-COMP:9863"/>
        <dbReference type="Rhea" id="RHEA-COMP:11604"/>
        <dbReference type="ChEBI" id="CHEBI:15378"/>
        <dbReference type="ChEBI" id="CHEBI:29999"/>
        <dbReference type="ChEBI" id="CHEBI:30616"/>
        <dbReference type="ChEBI" id="CHEBI:83421"/>
        <dbReference type="ChEBI" id="CHEBI:456216"/>
        <dbReference type="EC" id="2.7.11.1"/>
    </reaction>
</comment>
<feature type="region of interest" description="Disordered" evidence="10">
    <location>
        <begin position="1114"/>
        <end position="1202"/>
    </location>
</feature>
<sequence>MSGGAADQQSSAPGSLFLSPPAPPPKNGSSSDSSVGEKLGAAAADAGAGRTEEYRRRRHTMDKDSRGAAATTTTEHRFFRRSVICDSNATALELPGLPLPLPQTSAAAVVPQRSPPEPQREETLTPAAAHVAQQPPAAAAPAPGEPVAAGPAAASAPGSAGRDRQVAQPGHAGSKEEPPSSRSGSGGGSAKEPQEERSQQQDDIEELETKAVGMSNDGRFLKFDIEIGRGSFKTVYKGLDTETTVEVAWCELQDRKLTKSERQRFKEEAEMLKGLQHPNIVRFYDSWESTVKGKKCIVLVTELMTSGTLKTYLKRFKVMKIKVLRSWCRQILKGLQFLHTRTPPIIHRDLKCDNIFITGPTGSVKIGDLGLATLKRASFAKSVIGTPEFMAPEMYEEKYDESVDVYAFGMCMLEMATSEYPYSECQNAAQIYRRVTSGVKPASFDKVAIPEVKEIIEGCIRQNKDERYSIKDLLNHAFFQEETGVRVELAEEDDGEKIAIKLWLRIEDIKKLKGKYKDNEAIEFSFDLERDVPEEVAQEMVDSGYVCEGDHKTMAKAIKDRVSLIKRKREQRQLVREEQEKRKQEESSLKQQGEQQASASQAAAQQPPSTCTGGPAASATSASVSTQVEPEEPEADQHQQLQHQPPGVSVLSDGTVDSGQGSSVFTESRVSSQQTVSYGSQHEQAHPTGTLPGHTASAVQAQAQPLGVYPPSSMPQSMVHPRGGTPTYPESQIFFPTIHERPVSFSPPPTCPPKVAISQRRKSTSFLEAQTHHFQPLLRTVGQNLLPPGSSPTNWTPEAVVMLGTAASRVTGEPCEIQVQPMFEPTQVYSDYRPGLVLPEEAHYFIPQEAVYLAGVQYQAQVAEQFEGVPYSSPVLSSPMRQTPEQKPGQGGPTSSSVFEFPSGQAFVVGHLQNLRLDSGLSPGSPLSSISAPISTDATGLKFHPVFVPHSAPAVLTHNSESRSNCVFEFHAHTPSSSSGEGGGGVLPQRIYRNRQVAVDLNQEEPPPQSTGLHGRLQPVTEEQHDFQAPELTVSVVEPTGQSWPIGSPEYSSDSSQITSSDPSDFQSPPPTGGAAAPFGSDVSLPFIRLPQTVLQESPLFFCFPQGATPPQVLSASFSSGGSALRPQAQGQSQGQQSSSSLTGVSSSQPIQHSQQQQGVQQTAPSQQTAQYSLPQTSASSEAMTAQPASQPQPPQSLSHVSAGKQLPVSQPVPAIQGEPQIPVATQPSVVPVHSGAHFLPVGQPIPPSSLPQYPVSQMPSAPQPAFSPLPVTMAAGVNQPLLTLASSAPAAAVPGGPAVVPSQLPPLLQPVTQLPSQAPLQLLQPAVQSVGRAANLGQPAEAPLPSGDVLYQGFPPRLPPQYPGDSNLAPSSSVASVCIPSTVLSPPMPAEALAAPGYFPTVVQPYVESSLLVPVGSIGGQVQVSQPPVSLAQAPTTSSQQAALESTQGVSQVAPPEPVPVAQPQPTQPATLASSVDSAHSDVASGMSDGNENVPSSSGRHEGRTTKRHYRKSVRSRSRHEKTSRPKLRILNVSNKGDRVVECQLETHNRKMVTFKFDLDGDNPEEIAAIMVNNDFILAMEREAFVEQVRDIIEKADEMLSEDVSVEPEGDQGLESLQGKDDYGFAGSQKLEGEFKQPIPASSMPQQIAGLPTSSLTQVVHSAGRRFIVSPVPESRLRESKVFSEVSDTVAASTSAGAGMSLSHSASSLSLQQAFSELRRAHMAEGPSTAPANFRPSGPAFPAAPPPVISPAGAAAVPSASAPATGCPLSDAPTSATQSEVAVPAEKGIAGVATCTGVIPSSGLPVPPASESPILSSVVSSITVPAVVSVSATFQSVQAPTSGSAVSSAGTFPPVPVSVTAASAVSSAATPGAKPSPVSSQQVAGSMAGAASLTSVSATAPAPSLAAQPSLPLSSSTSALTRAETVVVSAHALDKISHSSMTGLALSLPASSSSPSLGAGLSSAVSQPGVAHPLVIPSAVASTPALSQAGPTSSPLLPQVASIPPLVQPVANVPAVQQTLIHSQPQPALLPNQPHTHCPEIDADTQPKAPGIDDIKTLEEKLRSLFSEHSSSGAQHASVSLDTSLVMETTVTPGLPTTAVAPSKLMTSTTSTCLPPTSLPLGTTGSSVIPAVTPGQVSTPVSTVPGVKPGTAAPKPPLTKPPVLPVGTELPAGTPPSEQLPPFPGPSLTQPQQPLGDLDAQLRRTLSPETVVLTPAVGPVSVVAPTAVVEAGAQLQKDVSQVTEGPILAPTSGTGVFKMGRFQVSVAVDDPQKEGKSKSEDVKSVHFESSTSESSVLSSSSPESTLVKPEPNGIAVRGASSDMLDSARKTPASEATSETGQPSKVGRFQVTTTASKVGRFSISRTEDEITEAKKEGPVVSPPFLDLGHDVLPAVIPKKEKPELSEASHLNGPSSDLEAAFLGRDVDDGSGSPHSPQLSSKSLPVQGLSHSFNSSYMSSDNESDIEDEDLKLELRRLREKHLKEIQDLQSRQKHEIESLYTKLGKVPPAVIIPPAAPLAGRRRRPTKSKGSKSSRSSSLGSKSPGPGNLSGQSAASVSHPQQSLPAPGNTPETGQNQLLQPLKPSPCSDNLYSAFTSDGAISAPGQGTSSTNTVGGTVNSQAAQAQPPAMASSRKGTFTDDLHKLVDNWARDAMNLSGRRGSKGHMSYEGPGMARKFSAPGQLCVSMTSTLGGSAPISAASATSLGHFPKPMCPPQQYGFPAPPFGTQWSGTGGPATQPLSQFQPVGTASLQNFNISNLQKSISNPPGSNLRTT</sequence>
<feature type="region of interest" description="Disordered" evidence="10">
    <location>
        <begin position="1"/>
        <end position="80"/>
    </location>
</feature>
<feature type="compositionally biased region" description="Low complexity" evidence="10">
    <location>
        <begin position="1469"/>
        <end position="1486"/>
    </location>
</feature>
<feature type="compositionally biased region" description="Polar residues" evidence="10">
    <location>
        <begin position="655"/>
        <end position="682"/>
    </location>
</feature>
<feature type="compositionally biased region" description="Low complexity" evidence="10">
    <location>
        <begin position="1114"/>
        <end position="1168"/>
    </location>
</feature>
<dbReference type="Pfam" id="PF24889">
    <property type="entry name" value="CCTL2_WNK"/>
    <property type="match status" value="1"/>
</dbReference>
<feature type="region of interest" description="Disordered" evidence="10">
    <location>
        <begin position="572"/>
        <end position="694"/>
    </location>
</feature>
<evidence type="ECO:0000256" key="10">
    <source>
        <dbReference type="SAM" id="MobiDB-lite"/>
    </source>
</evidence>
<feature type="compositionally biased region" description="Pro residues" evidence="10">
    <location>
        <begin position="1456"/>
        <end position="1468"/>
    </location>
</feature>
<dbReference type="CDD" id="cd14030">
    <property type="entry name" value="STKc_WNK1"/>
    <property type="match status" value="1"/>
</dbReference>
<dbReference type="SMART" id="SM00220">
    <property type="entry name" value="S_TKc"/>
    <property type="match status" value="1"/>
</dbReference>
<feature type="region of interest" description="Disordered" evidence="10">
    <location>
        <begin position="1039"/>
        <end position="1079"/>
    </location>
</feature>
<dbReference type="Pfam" id="PF12202">
    <property type="entry name" value="OSR1_C"/>
    <property type="match status" value="1"/>
</dbReference>
<keyword evidence="6 13" id="KW-0418">Kinase</keyword>
<evidence type="ECO:0000256" key="9">
    <source>
        <dbReference type="ARBA" id="ARBA00048679"/>
    </source>
</evidence>
<evidence type="ECO:0000256" key="6">
    <source>
        <dbReference type="ARBA" id="ARBA00022777"/>
    </source>
</evidence>
<dbReference type="GO" id="GO:0016301">
    <property type="term" value="F:kinase activity"/>
    <property type="evidence" value="ECO:0007669"/>
    <property type="project" value="UniProtKB-KW"/>
</dbReference>
<feature type="compositionally biased region" description="Basic and acidic residues" evidence="10">
    <location>
        <begin position="572"/>
        <end position="588"/>
    </location>
</feature>
<evidence type="ECO:0000256" key="3">
    <source>
        <dbReference type="ARBA" id="ARBA00022527"/>
    </source>
</evidence>
<dbReference type="InterPro" id="IPR008271">
    <property type="entry name" value="Ser/Thr_kinase_AS"/>
</dbReference>
<dbReference type="InterPro" id="IPR011009">
    <property type="entry name" value="Kinase-like_dom_sf"/>
</dbReference>
<dbReference type="PROSITE" id="PS00108">
    <property type="entry name" value="PROTEIN_KINASE_ST"/>
    <property type="match status" value="1"/>
</dbReference>
<keyword evidence="5" id="KW-0547">Nucleotide-binding</keyword>
<dbReference type="InterPro" id="IPR050588">
    <property type="entry name" value="WNK_Ser-Thr_kinase"/>
</dbReference>
<feature type="compositionally biased region" description="Low complexity" evidence="10">
    <location>
        <begin position="126"/>
        <end position="160"/>
    </location>
</feature>